<dbReference type="AlphaFoldDB" id="A0AAD0UA97"/>
<gene>
    <name evidence="1" type="ORF">RC54_13075</name>
</gene>
<sequence length="65" mass="6792">MQAYRDLRVFQCKMRGAITAADNHFCACGALAAAIGDADSVIAKAFVFAQQQVATSGAASPGRDR</sequence>
<organism evidence="1 2">
    <name type="scientific">Herbaspirillum rubrisubalbicans</name>
    <dbReference type="NCBI Taxonomy" id="80842"/>
    <lineage>
        <taxon>Bacteria</taxon>
        <taxon>Pseudomonadati</taxon>
        <taxon>Pseudomonadota</taxon>
        <taxon>Betaproteobacteria</taxon>
        <taxon>Burkholderiales</taxon>
        <taxon>Oxalobacteraceae</taxon>
        <taxon>Herbaspirillum</taxon>
    </lineage>
</organism>
<dbReference type="Proteomes" id="UP000269199">
    <property type="component" value="Chromosome"/>
</dbReference>
<reference evidence="1 2" key="1">
    <citation type="submission" date="2017-11" db="EMBL/GenBank/DDBJ databases">
        <title>Complete genome sequence of Herbaspirillum rubrisubalbicans DSM 11543.</title>
        <authorList>
            <person name="Chen M."/>
            <person name="An Q."/>
        </authorList>
    </citation>
    <scope>NUCLEOTIDE SEQUENCE [LARGE SCALE GENOMIC DNA]</scope>
    <source>
        <strain evidence="1 2">DSM 11543</strain>
    </source>
</reference>
<proteinExistence type="predicted"/>
<evidence type="ECO:0000313" key="1">
    <source>
        <dbReference type="EMBL" id="AYR24702.1"/>
    </source>
</evidence>
<dbReference type="EMBL" id="CP024996">
    <property type="protein sequence ID" value="AYR24702.1"/>
    <property type="molecule type" value="Genomic_DNA"/>
</dbReference>
<protein>
    <submittedName>
        <fullName evidence="1">Uncharacterized protein</fullName>
    </submittedName>
</protein>
<evidence type="ECO:0000313" key="2">
    <source>
        <dbReference type="Proteomes" id="UP000269199"/>
    </source>
</evidence>
<name>A0AAD0UA97_9BURK</name>
<accession>A0AAD0UA97</accession>